<evidence type="ECO:0000313" key="1">
    <source>
        <dbReference type="EMBL" id="KIM55331.1"/>
    </source>
</evidence>
<dbReference type="Proteomes" id="UP000053989">
    <property type="component" value="Unassembled WGS sequence"/>
</dbReference>
<reference evidence="2" key="2">
    <citation type="submission" date="2015-01" db="EMBL/GenBank/DDBJ databases">
        <title>Evolutionary Origins and Diversification of the Mycorrhizal Mutualists.</title>
        <authorList>
            <consortium name="DOE Joint Genome Institute"/>
            <consortium name="Mycorrhizal Genomics Consortium"/>
            <person name="Kohler A."/>
            <person name="Kuo A."/>
            <person name="Nagy L.G."/>
            <person name="Floudas D."/>
            <person name="Copeland A."/>
            <person name="Barry K.W."/>
            <person name="Cichocki N."/>
            <person name="Veneault-Fourrey C."/>
            <person name="LaButti K."/>
            <person name="Lindquist E.A."/>
            <person name="Lipzen A."/>
            <person name="Lundell T."/>
            <person name="Morin E."/>
            <person name="Murat C."/>
            <person name="Riley R."/>
            <person name="Ohm R."/>
            <person name="Sun H."/>
            <person name="Tunlid A."/>
            <person name="Henrissat B."/>
            <person name="Grigoriev I.V."/>
            <person name="Hibbett D.S."/>
            <person name="Martin F."/>
        </authorList>
    </citation>
    <scope>NUCLEOTIDE SEQUENCE [LARGE SCALE GENOMIC DNA]</scope>
    <source>
        <strain evidence="2">Foug A</strain>
    </source>
</reference>
<dbReference type="InParanoid" id="A0A0C3DGW4"/>
<dbReference type="HOGENOM" id="CLU_3033675_0_0_1"/>
<gene>
    <name evidence="1" type="ORF">SCLCIDRAFT_1221162</name>
</gene>
<dbReference type="AlphaFoldDB" id="A0A0C3DGW4"/>
<accession>A0A0C3DGW4</accession>
<dbReference type="EMBL" id="KN822136">
    <property type="protein sequence ID" value="KIM55331.1"/>
    <property type="molecule type" value="Genomic_DNA"/>
</dbReference>
<sequence length="55" mass="6406">MKDNYSVSSSLVPSCNEYIHHLLRMDEAQSPAHQIRNKIMKRCTPSLLVFPAYER</sequence>
<name>A0A0C3DGW4_9AGAM</name>
<keyword evidence="2" id="KW-1185">Reference proteome</keyword>
<reference evidence="1 2" key="1">
    <citation type="submission" date="2014-04" db="EMBL/GenBank/DDBJ databases">
        <authorList>
            <consortium name="DOE Joint Genome Institute"/>
            <person name="Kuo A."/>
            <person name="Kohler A."/>
            <person name="Nagy L.G."/>
            <person name="Floudas D."/>
            <person name="Copeland A."/>
            <person name="Barry K.W."/>
            <person name="Cichocki N."/>
            <person name="Veneault-Fourrey C."/>
            <person name="LaButti K."/>
            <person name="Lindquist E.A."/>
            <person name="Lipzen A."/>
            <person name="Lundell T."/>
            <person name="Morin E."/>
            <person name="Murat C."/>
            <person name="Sun H."/>
            <person name="Tunlid A."/>
            <person name="Henrissat B."/>
            <person name="Grigoriev I.V."/>
            <person name="Hibbett D.S."/>
            <person name="Martin F."/>
            <person name="Nordberg H.P."/>
            <person name="Cantor M.N."/>
            <person name="Hua S.X."/>
        </authorList>
    </citation>
    <scope>NUCLEOTIDE SEQUENCE [LARGE SCALE GENOMIC DNA]</scope>
    <source>
        <strain evidence="1 2">Foug A</strain>
    </source>
</reference>
<organism evidence="1 2">
    <name type="scientific">Scleroderma citrinum Foug A</name>
    <dbReference type="NCBI Taxonomy" id="1036808"/>
    <lineage>
        <taxon>Eukaryota</taxon>
        <taxon>Fungi</taxon>
        <taxon>Dikarya</taxon>
        <taxon>Basidiomycota</taxon>
        <taxon>Agaricomycotina</taxon>
        <taxon>Agaricomycetes</taxon>
        <taxon>Agaricomycetidae</taxon>
        <taxon>Boletales</taxon>
        <taxon>Sclerodermatineae</taxon>
        <taxon>Sclerodermataceae</taxon>
        <taxon>Scleroderma</taxon>
    </lineage>
</organism>
<protein>
    <submittedName>
        <fullName evidence="1">Uncharacterized protein</fullName>
    </submittedName>
</protein>
<evidence type="ECO:0000313" key="2">
    <source>
        <dbReference type="Proteomes" id="UP000053989"/>
    </source>
</evidence>
<proteinExistence type="predicted"/>